<reference evidence="7 8" key="1">
    <citation type="submission" date="2020-06" db="EMBL/GenBank/DDBJ databases">
        <title>Genome mining for natural products.</title>
        <authorList>
            <person name="Zhang B."/>
            <person name="Shi J."/>
            <person name="Ge H."/>
        </authorList>
    </citation>
    <scope>NUCLEOTIDE SEQUENCE [LARGE SCALE GENOMIC DNA]</scope>
    <source>
        <strain evidence="7 8">NA00687</strain>
    </source>
</reference>
<organism evidence="7 8">
    <name type="scientific">Streptomyces buecherae</name>
    <dbReference type="NCBI Taxonomy" id="2763006"/>
    <lineage>
        <taxon>Bacteria</taxon>
        <taxon>Bacillati</taxon>
        <taxon>Actinomycetota</taxon>
        <taxon>Actinomycetes</taxon>
        <taxon>Kitasatosporales</taxon>
        <taxon>Streptomycetaceae</taxon>
        <taxon>Streptomyces</taxon>
    </lineage>
</organism>
<keyword evidence="2 4" id="KW-0238">DNA-binding</keyword>
<feature type="region of interest" description="Disordered" evidence="5">
    <location>
        <begin position="1"/>
        <end position="22"/>
    </location>
</feature>
<evidence type="ECO:0000256" key="1">
    <source>
        <dbReference type="ARBA" id="ARBA00023015"/>
    </source>
</evidence>
<dbReference type="InterPro" id="IPR041347">
    <property type="entry name" value="MftR_C"/>
</dbReference>
<dbReference type="PROSITE" id="PS50977">
    <property type="entry name" value="HTH_TETR_2"/>
    <property type="match status" value="1"/>
</dbReference>
<sequence length="232" mass="25638">MASARTTSAAEPGMVPTLGTGRERKLGLRERKKIQTRQAIRHAAYRLFAEQGYDATPVDQIAEAAEVSPSTVFRYFPTKEDIVLTDEYDPVIEEALRARPVDEHPVESIRQVLIASLRDLVLHQDDSIALRTRLLRDVPAIRGRMAETQAESSRIIRSVLAERTGKPADDLELRVITSALLAALHETVMHWVDTGQAGDLEELLDTTLDVLARGLTLPPRPPADDTPAGPRP</sequence>
<keyword evidence="3" id="KW-0804">Transcription</keyword>
<dbReference type="SUPFAM" id="SSF48498">
    <property type="entry name" value="Tetracyclin repressor-like, C-terminal domain"/>
    <property type="match status" value="1"/>
</dbReference>
<dbReference type="GO" id="GO:0003700">
    <property type="term" value="F:DNA-binding transcription factor activity"/>
    <property type="evidence" value="ECO:0007669"/>
    <property type="project" value="TreeGrafter"/>
</dbReference>
<dbReference type="Pfam" id="PF17754">
    <property type="entry name" value="TetR_C_14"/>
    <property type="match status" value="1"/>
</dbReference>
<evidence type="ECO:0000256" key="4">
    <source>
        <dbReference type="PROSITE-ProRule" id="PRU00335"/>
    </source>
</evidence>
<keyword evidence="8" id="KW-1185">Reference proteome</keyword>
<dbReference type="Gene3D" id="1.10.357.10">
    <property type="entry name" value="Tetracycline Repressor, domain 2"/>
    <property type="match status" value="1"/>
</dbReference>
<evidence type="ECO:0000256" key="5">
    <source>
        <dbReference type="SAM" id="MobiDB-lite"/>
    </source>
</evidence>
<dbReference type="Gene3D" id="1.10.10.60">
    <property type="entry name" value="Homeodomain-like"/>
    <property type="match status" value="1"/>
</dbReference>
<evidence type="ECO:0000256" key="3">
    <source>
        <dbReference type="ARBA" id="ARBA00023163"/>
    </source>
</evidence>
<evidence type="ECO:0000259" key="6">
    <source>
        <dbReference type="PROSITE" id="PS50977"/>
    </source>
</evidence>
<dbReference type="PANTHER" id="PTHR30055">
    <property type="entry name" value="HTH-TYPE TRANSCRIPTIONAL REGULATOR RUTR"/>
    <property type="match status" value="1"/>
</dbReference>
<dbReference type="PANTHER" id="PTHR30055:SF234">
    <property type="entry name" value="HTH-TYPE TRANSCRIPTIONAL REGULATOR BETI"/>
    <property type="match status" value="1"/>
</dbReference>
<dbReference type="InterPro" id="IPR050109">
    <property type="entry name" value="HTH-type_TetR-like_transc_reg"/>
</dbReference>
<gene>
    <name evidence="7" type="ORF">HUT08_23715</name>
</gene>
<dbReference type="Pfam" id="PF00440">
    <property type="entry name" value="TetR_N"/>
    <property type="match status" value="1"/>
</dbReference>
<evidence type="ECO:0000313" key="8">
    <source>
        <dbReference type="Proteomes" id="UP000509303"/>
    </source>
</evidence>
<evidence type="ECO:0000256" key="2">
    <source>
        <dbReference type="ARBA" id="ARBA00023125"/>
    </source>
</evidence>
<evidence type="ECO:0000313" key="7">
    <source>
        <dbReference type="EMBL" id="QKW52035.1"/>
    </source>
</evidence>
<dbReference type="InterPro" id="IPR001647">
    <property type="entry name" value="HTH_TetR"/>
</dbReference>
<proteinExistence type="predicted"/>
<name>A0A7H8NC85_9ACTN</name>
<protein>
    <submittedName>
        <fullName evidence="7">TetR family transcriptional regulator</fullName>
    </submittedName>
</protein>
<dbReference type="GO" id="GO:0000976">
    <property type="term" value="F:transcription cis-regulatory region binding"/>
    <property type="evidence" value="ECO:0007669"/>
    <property type="project" value="TreeGrafter"/>
</dbReference>
<dbReference type="Proteomes" id="UP000509303">
    <property type="component" value="Chromosome"/>
</dbReference>
<feature type="domain" description="HTH tetR-type" evidence="6">
    <location>
        <begin position="34"/>
        <end position="94"/>
    </location>
</feature>
<dbReference type="InterPro" id="IPR009057">
    <property type="entry name" value="Homeodomain-like_sf"/>
</dbReference>
<dbReference type="RefSeq" id="WP_176163741.1">
    <property type="nucleotide sequence ID" value="NZ_CP054929.1"/>
</dbReference>
<feature type="DNA-binding region" description="H-T-H motif" evidence="4">
    <location>
        <begin position="57"/>
        <end position="76"/>
    </location>
</feature>
<dbReference type="SUPFAM" id="SSF46689">
    <property type="entry name" value="Homeodomain-like"/>
    <property type="match status" value="1"/>
</dbReference>
<dbReference type="AlphaFoldDB" id="A0A7H8NC85"/>
<accession>A0A7H8NC85</accession>
<keyword evidence="1" id="KW-0805">Transcription regulation</keyword>
<dbReference type="EMBL" id="CP054929">
    <property type="protein sequence ID" value="QKW52035.1"/>
    <property type="molecule type" value="Genomic_DNA"/>
</dbReference>
<dbReference type="PRINTS" id="PR00455">
    <property type="entry name" value="HTHTETR"/>
</dbReference>
<dbReference type="InterPro" id="IPR036271">
    <property type="entry name" value="Tet_transcr_reg_TetR-rel_C_sf"/>
</dbReference>